<sequence>MPPSQRIVQVLHMAFDPDQRQKFETTTIPPPRSLLVCGPSGTGKTRLLLSLAKRLNLKVVAVNLAEMCLKFAGNVNDGLVDAFERTNEPCPMLLLVERINILFPPRGTSEELYHTFVTGIEALFARRGGASFMLAAVTPSAADVHPSQTVTFELPTPHERLKKFKDMVDPAAISPDVDLESIVGRCHGYTAAELAALWRRVADLAAGRGE</sequence>
<dbReference type="GO" id="GO:0016887">
    <property type="term" value="F:ATP hydrolysis activity"/>
    <property type="evidence" value="ECO:0007669"/>
    <property type="project" value="InterPro"/>
</dbReference>
<feature type="domain" description="ATPase AAA-type core" evidence="4">
    <location>
        <begin position="34"/>
        <end position="126"/>
    </location>
</feature>
<dbReference type="GO" id="GO:0005524">
    <property type="term" value="F:ATP binding"/>
    <property type="evidence" value="ECO:0007669"/>
    <property type="project" value="UniProtKB-KW"/>
</dbReference>
<evidence type="ECO:0000256" key="3">
    <source>
        <dbReference type="ARBA" id="ARBA00022840"/>
    </source>
</evidence>
<name>A0A4P9WBZ5_9FUNG</name>
<dbReference type="PANTHER" id="PTHR23077">
    <property type="entry name" value="AAA-FAMILY ATPASE"/>
    <property type="match status" value="1"/>
</dbReference>
<dbReference type="InterPro" id="IPR027417">
    <property type="entry name" value="P-loop_NTPase"/>
</dbReference>
<reference evidence="7" key="1">
    <citation type="journal article" date="2018" name="Nat. Microbiol.">
        <title>Leveraging single-cell genomics to expand the fungal tree of life.</title>
        <authorList>
            <person name="Ahrendt S.R."/>
            <person name="Quandt C.A."/>
            <person name="Ciobanu D."/>
            <person name="Clum A."/>
            <person name="Salamov A."/>
            <person name="Andreopoulos B."/>
            <person name="Cheng J.F."/>
            <person name="Woyke T."/>
            <person name="Pelin A."/>
            <person name="Henrissat B."/>
            <person name="Reynolds N.K."/>
            <person name="Benny G.L."/>
            <person name="Smith M.E."/>
            <person name="James T.Y."/>
            <person name="Grigoriev I.V."/>
        </authorList>
    </citation>
    <scope>NUCLEOTIDE SEQUENCE [LARGE SCALE GENOMIC DNA]</scope>
</reference>
<proteinExistence type="inferred from homology"/>
<feature type="domain" description="AAA ATPase AAA+ lid" evidence="5">
    <location>
        <begin position="176"/>
        <end position="208"/>
    </location>
</feature>
<keyword evidence="7" id="KW-1185">Reference proteome</keyword>
<dbReference type="Pfam" id="PF17862">
    <property type="entry name" value="AAA_lid_3"/>
    <property type="match status" value="1"/>
</dbReference>
<organism evidence="6 7">
    <name type="scientific">Blyttiomyces helicus</name>
    <dbReference type="NCBI Taxonomy" id="388810"/>
    <lineage>
        <taxon>Eukaryota</taxon>
        <taxon>Fungi</taxon>
        <taxon>Fungi incertae sedis</taxon>
        <taxon>Chytridiomycota</taxon>
        <taxon>Chytridiomycota incertae sedis</taxon>
        <taxon>Chytridiomycetes</taxon>
        <taxon>Chytridiomycetes incertae sedis</taxon>
        <taxon>Blyttiomyces</taxon>
    </lineage>
</organism>
<dbReference type="InterPro" id="IPR050168">
    <property type="entry name" value="AAA_ATPase_domain"/>
</dbReference>
<dbReference type="Proteomes" id="UP000269721">
    <property type="component" value="Unassembled WGS sequence"/>
</dbReference>
<evidence type="ECO:0000259" key="5">
    <source>
        <dbReference type="Pfam" id="PF17862"/>
    </source>
</evidence>
<protein>
    <submittedName>
        <fullName evidence="6">P-loop containing nucleoside triphosphate hydrolase protein</fullName>
    </submittedName>
</protein>
<evidence type="ECO:0000313" key="7">
    <source>
        <dbReference type="Proteomes" id="UP000269721"/>
    </source>
</evidence>
<dbReference type="Pfam" id="PF00004">
    <property type="entry name" value="AAA"/>
    <property type="match status" value="1"/>
</dbReference>
<dbReference type="PANTHER" id="PTHR23077:SF171">
    <property type="entry name" value="NUCLEAR VALOSIN-CONTAINING PROTEIN-LIKE"/>
    <property type="match status" value="1"/>
</dbReference>
<evidence type="ECO:0000256" key="2">
    <source>
        <dbReference type="ARBA" id="ARBA00022741"/>
    </source>
</evidence>
<evidence type="ECO:0000259" key="4">
    <source>
        <dbReference type="Pfam" id="PF00004"/>
    </source>
</evidence>
<feature type="non-terminal residue" evidence="6">
    <location>
        <position position="210"/>
    </location>
</feature>
<dbReference type="EMBL" id="KZ996287">
    <property type="protein sequence ID" value="RKO89103.1"/>
    <property type="molecule type" value="Genomic_DNA"/>
</dbReference>
<keyword evidence="6" id="KW-0378">Hydrolase</keyword>
<dbReference type="InterPro" id="IPR041569">
    <property type="entry name" value="AAA_lid_3"/>
</dbReference>
<dbReference type="AlphaFoldDB" id="A0A4P9WBZ5"/>
<evidence type="ECO:0000256" key="1">
    <source>
        <dbReference type="ARBA" id="ARBA00006914"/>
    </source>
</evidence>
<evidence type="ECO:0000313" key="6">
    <source>
        <dbReference type="EMBL" id="RKO89103.1"/>
    </source>
</evidence>
<keyword evidence="2" id="KW-0547">Nucleotide-binding</keyword>
<dbReference type="Gene3D" id="1.10.8.60">
    <property type="match status" value="1"/>
</dbReference>
<accession>A0A4P9WBZ5</accession>
<gene>
    <name evidence="6" type="ORF">BDK51DRAFT_27768</name>
</gene>
<dbReference type="SUPFAM" id="SSF52540">
    <property type="entry name" value="P-loop containing nucleoside triphosphate hydrolases"/>
    <property type="match status" value="1"/>
</dbReference>
<dbReference type="Gene3D" id="3.40.50.300">
    <property type="entry name" value="P-loop containing nucleotide triphosphate hydrolases"/>
    <property type="match status" value="1"/>
</dbReference>
<dbReference type="InterPro" id="IPR003959">
    <property type="entry name" value="ATPase_AAA_core"/>
</dbReference>
<keyword evidence="3" id="KW-0067">ATP-binding</keyword>
<comment type="similarity">
    <text evidence="1">Belongs to the AAA ATPase family.</text>
</comment>